<proteinExistence type="predicted"/>
<evidence type="ECO:0000313" key="2">
    <source>
        <dbReference type="Proteomes" id="UP000294847"/>
    </source>
</evidence>
<reference evidence="1 2" key="1">
    <citation type="journal article" date="2019" name="Mol. Biol. Evol.">
        <title>Blast fungal genomes show frequent chromosomal changes, gene gains and losses, and effector gene turnover.</title>
        <authorList>
            <person name="Gomez Luciano L.B."/>
            <person name="Jason Tsai I."/>
            <person name="Chuma I."/>
            <person name="Tosa Y."/>
            <person name="Chen Y.H."/>
            <person name="Li J.Y."/>
            <person name="Li M.Y."/>
            <person name="Jade Lu M.Y."/>
            <person name="Nakayashiki H."/>
            <person name="Li W.H."/>
        </authorList>
    </citation>
    <scope>NUCLEOTIDE SEQUENCE [LARGE SCALE GENOMIC DNA]</scope>
    <source>
        <strain evidence="1">MZ5-1-6</strain>
    </source>
</reference>
<dbReference type="AlphaFoldDB" id="A0A4P7NC03"/>
<accession>A0A4P7NC03</accession>
<name>A0A4P7NC03_PYROR</name>
<dbReference type="Proteomes" id="UP000294847">
    <property type="component" value="Chromosome 3"/>
</dbReference>
<organism evidence="1 2">
    <name type="scientific">Pyricularia oryzae</name>
    <name type="common">Rice blast fungus</name>
    <name type="synonym">Magnaporthe oryzae</name>
    <dbReference type="NCBI Taxonomy" id="318829"/>
    <lineage>
        <taxon>Eukaryota</taxon>
        <taxon>Fungi</taxon>
        <taxon>Dikarya</taxon>
        <taxon>Ascomycota</taxon>
        <taxon>Pezizomycotina</taxon>
        <taxon>Sordariomycetes</taxon>
        <taxon>Sordariomycetidae</taxon>
        <taxon>Magnaporthales</taxon>
        <taxon>Pyriculariaceae</taxon>
        <taxon>Pyricularia</taxon>
    </lineage>
</organism>
<protein>
    <submittedName>
        <fullName evidence="1">Uncharacterized protein</fullName>
    </submittedName>
</protein>
<evidence type="ECO:0000313" key="1">
    <source>
        <dbReference type="EMBL" id="QBZ57884.1"/>
    </source>
</evidence>
<gene>
    <name evidence="1" type="ORF">PoMZ_02821</name>
</gene>
<dbReference type="EMBL" id="CP034206">
    <property type="protein sequence ID" value="QBZ57884.1"/>
    <property type="molecule type" value="Genomic_DNA"/>
</dbReference>
<sequence>MQTPAHDWPDQVCDKHSWSCDDQPHMLVNEARFLRNVYQVYSRSLRISGCVPTPMSYK</sequence>